<dbReference type="EMBL" id="RYZI01000242">
    <property type="protein sequence ID" value="RWA07708.1"/>
    <property type="molecule type" value="Genomic_DNA"/>
</dbReference>
<protein>
    <submittedName>
        <fullName evidence="2">Uncharacterized protein</fullName>
    </submittedName>
</protein>
<evidence type="ECO:0000256" key="1">
    <source>
        <dbReference type="SAM" id="MobiDB-lite"/>
    </source>
</evidence>
<accession>A0A439CZY5</accession>
<evidence type="ECO:0000313" key="3">
    <source>
        <dbReference type="Proteomes" id="UP000286045"/>
    </source>
</evidence>
<dbReference type="Proteomes" id="UP000286045">
    <property type="component" value="Unassembled WGS sequence"/>
</dbReference>
<comment type="caution">
    <text evidence="2">The sequence shown here is derived from an EMBL/GenBank/DDBJ whole genome shotgun (WGS) entry which is preliminary data.</text>
</comment>
<keyword evidence="3" id="KW-1185">Reference proteome</keyword>
<feature type="region of interest" description="Disordered" evidence="1">
    <location>
        <begin position="24"/>
        <end position="60"/>
    </location>
</feature>
<proteinExistence type="predicted"/>
<gene>
    <name evidence="2" type="ORF">EKO27_g7395</name>
</gene>
<dbReference type="AlphaFoldDB" id="A0A439CZY5"/>
<name>A0A439CZY5_9PEZI</name>
<reference evidence="2 3" key="1">
    <citation type="submission" date="2018-12" db="EMBL/GenBank/DDBJ databases">
        <title>Draft genome sequence of Xylaria grammica IHI A82.</title>
        <authorList>
            <person name="Buettner E."/>
            <person name="Kellner H."/>
        </authorList>
    </citation>
    <scope>NUCLEOTIDE SEQUENCE [LARGE SCALE GENOMIC DNA]</scope>
    <source>
        <strain evidence="2 3">IHI A82</strain>
    </source>
</reference>
<feature type="compositionally biased region" description="Acidic residues" evidence="1">
    <location>
        <begin position="31"/>
        <end position="56"/>
    </location>
</feature>
<sequence length="125" mass="13959">MVPTNTRSIGVEFWASALLPKTAYNKQKLTDDDDDEEEEQEEGGGGGGEEEEEEERERENIISIISIIGTVGTVGIIRSSPTTAHTHNHNSTIETCRGCTNVWCLALHREWRAESEMREARSEPT</sequence>
<evidence type="ECO:0000313" key="2">
    <source>
        <dbReference type="EMBL" id="RWA07708.1"/>
    </source>
</evidence>
<organism evidence="2 3">
    <name type="scientific">Xylaria grammica</name>
    <dbReference type="NCBI Taxonomy" id="363999"/>
    <lineage>
        <taxon>Eukaryota</taxon>
        <taxon>Fungi</taxon>
        <taxon>Dikarya</taxon>
        <taxon>Ascomycota</taxon>
        <taxon>Pezizomycotina</taxon>
        <taxon>Sordariomycetes</taxon>
        <taxon>Xylariomycetidae</taxon>
        <taxon>Xylariales</taxon>
        <taxon>Xylariaceae</taxon>
        <taxon>Xylaria</taxon>
    </lineage>
</organism>